<accession>A0ABR1H069</accession>
<dbReference type="Gene3D" id="1.10.510.10">
    <property type="entry name" value="Transferase(Phosphotransferase) domain 1"/>
    <property type="match status" value="1"/>
</dbReference>
<protein>
    <recommendedName>
        <fullName evidence="1">Protein kinase domain-containing protein</fullName>
    </recommendedName>
</protein>
<evidence type="ECO:0000259" key="1">
    <source>
        <dbReference type="PROSITE" id="PS50011"/>
    </source>
</evidence>
<feature type="domain" description="Protein kinase" evidence="1">
    <location>
        <begin position="1"/>
        <end position="242"/>
    </location>
</feature>
<dbReference type="PROSITE" id="PS50011">
    <property type="entry name" value="PROTEIN_KINASE_DOM"/>
    <property type="match status" value="1"/>
</dbReference>
<name>A0ABR1H069_9HYPO</name>
<dbReference type="InterPro" id="IPR000719">
    <property type="entry name" value="Prot_kinase_dom"/>
</dbReference>
<reference evidence="2 3" key="1">
    <citation type="journal article" date="2025" name="Microbiol. Resour. Announc.">
        <title>Draft genome sequences for Neonectria magnoliae and Neonectria punicea, canker pathogens of Liriodendron tulipifera and Acer saccharum in West Virginia.</title>
        <authorList>
            <person name="Petronek H.M."/>
            <person name="Kasson M.T."/>
            <person name="Metheny A.M."/>
            <person name="Stauder C.M."/>
            <person name="Lovett B."/>
            <person name="Lynch S.C."/>
            <person name="Garnas J.R."/>
            <person name="Kasson L.R."/>
            <person name="Stajich J.E."/>
        </authorList>
    </citation>
    <scope>NUCLEOTIDE SEQUENCE [LARGE SCALE GENOMIC DNA]</scope>
    <source>
        <strain evidence="2 3">NRRL 64653</strain>
    </source>
</reference>
<dbReference type="InterPro" id="IPR011009">
    <property type="entry name" value="Kinase-like_dom_sf"/>
</dbReference>
<organism evidence="2 3">
    <name type="scientific">Neonectria punicea</name>
    <dbReference type="NCBI Taxonomy" id="979145"/>
    <lineage>
        <taxon>Eukaryota</taxon>
        <taxon>Fungi</taxon>
        <taxon>Dikarya</taxon>
        <taxon>Ascomycota</taxon>
        <taxon>Pezizomycotina</taxon>
        <taxon>Sordariomycetes</taxon>
        <taxon>Hypocreomycetidae</taxon>
        <taxon>Hypocreales</taxon>
        <taxon>Nectriaceae</taxon>
        <taxon>Neonectria</taxon>
    </lineage>
</organism>
<evidence type="ECO:0000313" key="3">
    <source>
        <dbReference type="Proteomes" id="UP001498476"/>
    </source>
</evidence>
<keyword evidence="3" id="KW-1185">Reference proteome</keyword>
<dbReference type="Proteomes" id="UP001498476">
    <property type="component" value="Unassembled WGS sequence"/>
</dbReference>
<gene>
    <name evidence="2" type="ORF">QQX98_006659</name>
</gene>
<comment type="caution">
    <text evidence="2">The sequence shown here is derived from an EMBL/GenBank/DDBJ whole genome shotgun (WGS) entry which is preliminary data.</text>
</comment>
<dbReference type="SUPFAM" id="SSF56112">
    <property type="entry name" value="Protein kinase-like (PK-like)"/>
    <property type="match status" value="1"/>
</dbReference>
<evidence type="ECO:0000313" key="2">
    <source>
        <dbReference type="EMBL" id="KAK7414473.1"/>
    </source>
</evidence>
<dbReference type="EMBL" id="JAZAVJ010000102">
    <property type="protein sequence ID" value="KAK7414473.1"/>
    <property type="molecule type" value="Genomic_DNA"/>
</dbReference>
<proteinExistence type="predicted"/>
<sequence length="255" mass="29364">MRPLDLHLGNLLLQLPPTLDQLSDKQLYHNFGPPDPKPVHRVDRKPLTTGVPEQVFSPIWLGEASEKFSLSESRLLLADFGAAFRPSQDSRFESYTPLEIRLPEAHFEPTKPLSFASDIWSLACTIWAILGQRSLLDSFLLTQDDVTSDQVDALGPLPLEWWEKWEGRSTKFTGNGQPEEGRSVRSWDQRFEDSIQEPHRGKGMETLDEEEREVLSEMVRWMLAFRPHDQPSAKQVLGTAWMRNWAIPECEKTWK</sequence>